<comment type="function">
    <text evidence="11">FliM is one of three proteins (FliG, FliN, FliM) that forms the rotor-mounted switch complex (C ring), located at the base of the basal body. This complex interacts with the CheY and CheZ chemotaxis proteins, in addition to contacting components of the motor that determine the direction of flagellar rotation.</text>
</comment>
<dbReference type="CDD" id="cd17908">
    <property type="entry name" value="FliM"/>
    <property type="match status" value="1"/>
</dbReference>
<gene>
    <name evidence="13" type="ORF">GCM10011415_13620</name>
</gene>
<keyword evidence="6" id="KW-0145">Chemotaxis</keyword>
<evidence type="ECO:0000256" key="6">
    <source>
        <dbReference type="ARBA" id="ARBA00022500"/>
    </source>
</evidence>
<dbReference type="SUPFAM" id="SSF101801">
    <property type="entry name" value="Surface presentation of antigens (SPOA)"/>
    <property type="match status" value="1"/>
</dbReference>
<proteinExistence type="inferred from homology"/>
<dbReference type="InterPro" id="IPR001543">
    <property type="entry name" value="FliN-like_C"/>
</dbReference>
<reference evidence="13" key="1">
    <citation type="journal article" date="2014" name="Int. J. Syst. Evol. Microbiol.">
        <title>Complete genome sequence of Corynebacterium casei LMG S-19264T (=DSM 44701T), isolated from a smear-ripened cheese.</title>
        <authorList>
            <consortium name="US DOE Joint Genome Institute (JGI-PGF)"/>
            <person name="Walter F."/>
            <person name="Albersmeier A."/>
            <person name="Kalinowski J."/>
            <person name="Ruckert C."/>
        </authorList>
    </citation>
    <scope>NUCLEOTIDE SEQUENCE</scope>
    <source>
        <strain evidence="13">CGMCC 1.15762</strain>
    </source>
</reference>
<dbReference type="GO" id="GO:0003774">
    <property type="term" value="F:cytoskeletal motor activity"/>
    <property type="evidence" value="ECO:0007669"/>
    <property type="project" value="InterPro"/>
</dbReference>
<keyword evidence="5" id="KW-1003">Cell membrane</keyword>
<dbReference type="GO" id="GO:0071978">
    <property type="term" value="P:bacterial-type flagellum-dependent swarming motility"/>
    <property type="evidence" value="ECO:0007669"/>
    <property type="project" value="TreeGrafter"/>
</dbReference>
<protein>
    <recommendedName>
        <fullName evidence="4">Flagellar motor switch protein FliM</fullName>
    </recommendedName>
</protein>
<dbReference type="PANTHER" id="PTHR30034:SF3">
    <property type="entry name" value="FLAGELLAR MOTOR SWITCH PROTEIN FLIM"/>
    <property type="match status" value="1"/>
</dbReference>
<keyword evidence="14" id="KW-1185">Reference proteome</keyword>
<comment type="caution">
    <text evidence="13">The sequence shown here is derived from an EMBL/GenBank/DDBJ whole genome shotgun (WGS) entry which is preliminary data.</text>
</comment>
<reference evidence="13" key="2">
    <citation type="submission" date="2020-09" db="EMBL/GenBank/DDBJ databases">
        <authorList>
            <person name="Sun Q."/>
            <person name="Zhou Y."/>
        </authorList>
    </citation>
    <scope>NUCLEOTIDE SEQUENCE</scope>
    <source>
        <strain evidence="13">CGMCC 1.15762</strain>
    </source>
</reference>
<comment type="subcellular location">
    <subcellularLocation>
        <location evidence="1">Bacterial flagellum basal body</location>
    </subcellularLocation>
    <subcellularLocation>
        <location evidence="2">Cell inner membrane</location>
        <topology evidence="2">Peripheral membrane protein</topology>
    </subcellularLocation>
</comment>
<dbReference type="RefSeq" id="WP_188789472.1">
    <property type="nucleotide sequence ID" value="NZ_BMJV01000002.1"/>
</dbReference>
<organism evidence="13 14">
    <name type="scientific">Salipiger pallidus</name>
    <dbReference type="NCBI Taxonomy" id="1775170"/>
    <lineage>
        <taxon>Bacteria</taxon>
        <taxon>Pseudomonadati</taxon>
        <taxon>Pseudomonadota</taxon>
        <taxon>Alphaproteobacteria</taxon>
        <taxon>Rhodobacterales</taxon>
        <taxon>Roseobacteraceae</taxon>
        <taxon>Salipiger</taxon>
    </lineage>
</organism>
<evidence type="ECO:0000313" key="13">
    <source>
        <dbReference type="EMBL" id="GGG67816.1"/>
    </source>
</evidence>
<feature type="domain" description="Flagellar motor switch protein FliN-like C-terminal" evidence="12">
    <location>
        <begin position="231"/>
        <end position="301"/>
    </location>
</feature>
<evidence type="ECO:0000256" key="3">
    <source>
        <dbReference type="ARBA" id="ARBA00011049"/>
    </source>
</evidence>
<keyword evidence="9" id="KW-0472">Membrane</keyword>
<dbReference type="EMBL" id="BMJV01000002">
    <property type="protein sequence ID" value="GGG67816.1"/>
    <property type="molecule type" value="Genomic_DNA"/>
</dbReference>
<sequence length="313" mass="33918">MTVHPDSMLSTRDVQELMVERAKHSYARLPMLEVAFDRFALSLGQVLRSYLGGMAETSLRGIDYMTCQDALGELPEVALIAVTDADDWGGTVASILSPNLLFNIVEVTFGGRTGPQTAPASRNFTGIEKRVGQGFCETVLAELTAAFNKVSPVTFRIDHLETNPKGLLLAPPTSACVRATLDIEIEGRSGEMVFILPNTAFEQVSHLLSQQFTGGQLGGDSGWRSKMTDMLGGTSVDLSAVLAQVNLPMREVLAWTPGQVLELGLQADDAVTLTCVGKDIAHAEVGHRKNGRMALKVTEKLYQEEELPDVLRD</sequence>
<dbReference type="GO" id="GO:0050918">
    <property type="term" value="P:positive chemotaxis"/>
    <property type="evidence" value="ECO:0007669"/>
    <property type="project" value="TreeGrafter"/>
</dbReference>
<dbReference type="Pfam" id="PF01052">
    <property type="entry name" value="FliMN_C"/>
    <property type="match status" value="1"/>
</dbReference>
<evidence type="ECO:0000256" key="2">
    <source>
        <dbReference type="ARBA" id="ARBA00004417"/>
    </source>
</evidence>
<name>A0A8J2ZIB4_9RHOB</name>
<dbReference type="InterPro" id="IPR001689">
    <property type="entry name" value="Flag_FliM"/>
</dbReference>
<keyword evidence="7" id="KW-0997">Cell inner membrane</keyword>
<dbReference type="InterPro" id="IPR036429">
    <property type="entry name" value="SpoA-like_sf"/>
</dbReference>
<evidence type="ECO:0000313" key="14">
    <source>
        <dbReference type="Proteomes" id="UP000617145"/>
    </source>
</evidence>
<dbReference type="AlphaFoldDB" id="A0A8J2ZIB4"/>
<evidence type="ECO:0000259" key="12">
    <source>
        <dbReference type="Pfam" id="PF01052"/>
    </source>
</evidence>
<dbReference type="Gene3D" id="3.40.1550.10">
    <property type="entry name" value="CheC-like"/>
    <property type="match status" value="1"/>
</dbReference>
<keyword evidence="10" id="KW-0975">Bacterial flagellum</keyword>
<comment type="similarity">
    <text evidence="3">Belongs to the FliM family.</text>
</comment>
<dbReference type="Proteomes" id="UP000617145">
    <property type="component" value="Unassembled WGS sequence"/>
</dbReference>
<dbReference type="GO" id="GO:0009425">
    <property type="term" value="C:bacterial-type flagellum basal body"/>
    <property type="evidence" value="ECO:0007669"/>
    <property type="project" value="UniProtKB-SubCell"/>
</dbReference>
<evidence type="ECO:0000256" key="11">
    <source>
        <dbReference type="ARBA" id="ARBA00025044"/>
    </source>
</evidence>
<accession>A0A8J2ZIB4</accession>
<evidence type="ECO:0000256" key="9">
    <source>
        <dbReference type="ARBA" id="ARBA00023136"/>
    </source>
</evidence>
<dbReference type="Gene3D" id="2.30.330.10">
    <property type="entry name" value="SpoA-like"/>
    <property type="match status" value="1"/>
</dbReference>
<evidence type="ECO:0000256" key="10">
    <source>
        <dbReference type="ARBA" id="ARBA00023143"/>
    </source>
</evidence>
<dbReference type="Pfam" id="PF02154">
    <property type="entry name" value="FliM"/>
    <property type="match status" value="1"/>
</dbReference>
<evidence type="ECO:0000256" key="8">
    <source>
        <dbReference type="ARBA" id="ARBA00022779"/>
    </source>
</evidence>
<evidence type="ECO:0000256" key="7">
    <source>
        <dbReference type="ARBA" id="ARBA00022519"/>
    </source>
</evidence>
<dbReference type="InterPro" id="IPR028976">
    <property type="entry name" value="CheC-like_sf"/>
</dbReference>
<evidence type="ECO:0000256" key="1">
    <source>
        <dbReference type="ARBA" id="ARBA00004117"/>
    </source>
</evidence>
<dbReference type="GO" id="GO:0005886">
    <property type="term" value="C:plasma membrane"/>
    <property type="evidence" value="ECO:0007669"/>
    <property type="project" value="UniProtKB-SubCell"/>
</dbReference>
<dbReference type="PANTHER" id="PTHR30034">
    <property type="entry name" value="FLAGELLAR MOTOR SWITCH PROTEIN FLIM"/>
    <property type="match status" value="1"/>
</dbReference>
<keyword evidence="8" id="KW-0283">Flagellar rotation</keyword>
<evidence type="ECO:0000256" key="5">
    <source>
        <dbReference type="ARBA" id="ARBA00022475"/>
    </source>
</evidence>
<evidence type="ECO:0000256" key="4">
    <source>
        <dbReference type="ARBA" id="ARBA00021898"/>
    </source>
</evidence>